<dbReference type="AlphaFoldDB" id="A0A2U1JF36"/>
<reference evidence="2 3" key="1">
    <citation type="journal article" date="2018" name="MBio">
        <title>Comparative Genomics Reveals the Core Gene Toolbox for the Fungus-Insect Symbiosis.</title>
        <authorList>
            <person name="Wang Y."/>
            <person name="Stata M."/>
            <person name="Wang W."/>
            <person name="Stajich J.E."/>
            <person name="White M.M."/>
            <person name="Moncalvo J.M."/>
        </authorList>
    </citation>
    <scope>NUCLEOTIDE SEQUENCE [LARGE SCALE GENOMIC DNA]</scope>
    <source>
        <strain evidence="2 3">AUS-126-30</strain>
    </source>
</reference>
<organism evidence="2 3">
    <name type="scientific">Smittium angustum</name>
    <dbReference type="NCBI Taxonomy" id="133377"/>
    <lineage>
        <taxon>Eukaryota</taxon>
        <taxon>Fungi</taxon>
        <taxon>Fungi incertae sedis</taxon>
        <taxon>Zoopagomycota</taxon>
        <taxon>Kickxellomycotina</taxon>
        <taxon>Harpellomycetes</taxon>
        <taxon>Harpellales</taxon>
        <taxon>Legeriomycetaceae</taxon>
        <taxon>Smittium</taxon>
    </lineage>
</organism>
<evidence type="ECO:0000313" key="2">
    <source>
        <dbReference type="EMBL" id="PWA03716.1"/>
    </source>
</evidence>
<dbReference type="EMBL" id="MBFU01000006">
    <property type="protein sequence ID" value="PWA03716.1"/>
    <property type="molecule type" value="Genomic_DNA"/>
</dbReference>
<dbReference type="EMBL" id="MBFU01000012">
    <property type="protein sequence ID" value="PWA03518.1"/>
    <property type="molecule type" value="Genomic_DNA"/>
</dbReference>
<evidence type="ECO:0000313" key="3">
    <source>
        <dbReference type="Proteomes" id="UP000245591"/>
    </source>
</evidence>
<name>A0A2U1JF36_SMIAN</name>
<comment type="caution">
    <text evidence="2">The sequence shown here is derived from an EMBL/GenBank/DDBJ whole genome shotgun (WGS) entry which is preliminary data.</text>
</comment>
<proteinExistence type="predicted"/>
<dbReference type="Proteomes" id="UP000245591">
    <property type="component" value="Unassembled WGS sequence"/>
</dbReference>
<keyword evidence="3" id="KW-1185">Reference proteome</keyword>
<protein>
    <submittedName>
        <fullName evidence="2">Uncharacterized protein</fullName>
    </submittedName>
</protein>
<sequence>MHKEFLDVLLLPEFDVFSRFPELEQRVDYFLYDWDNSCISITLSQIEKQRKEIEKHPRYIELVSLNTKPKYQTKNVSEIVSFEEQETNLRTKNVLERIWPIITKKLEKYSPEKINWNKDADPIFLYGPIHKDHYEVPWCYKYPSFSDNSLLKPALKRSSIFSMFGVPISPTQSSNTLIDYTLSTASEDDYRISISPEPNLPLPAPKSKFSTEIVENSSISSKSKKSSNHTFDSSIGKINPLSLYTPSKIKSPNKHKIRFNNQVEQCIVLFPKEKELLSNNMHNIHVSSKYQSVNSLFSDNNEIKFQNTKYNLHGKKRNSYVIKLAPTHLNDYKYKRNKRRNDTQNSYTSLEDGFTRKLGWINSILGSYKYIYPVPDDVKSNKSQCSCSNHTNNVSHNCGSICPAESKYSLSIPSNTCSKTQFEETQDVDSINDLVYKTIEGDVCNTESSYVNDNSTKNQFRTKNTLKSQKHINTRDDDDTSVQPVLSSIMYGRKKVPNVNITECLFLPLSKDANDTIAEFAEERINTTYDAVKWVSAFISNYTPL</sequence>
<evidence type="ECO:0000313" key="1">
    <source>
        <dbReference type="EMBL" id="PWA03518.1"/>
    </source>
</evidence>
<accession>A0A2U1JF36</accession>
<gene>
    <name evidence="2" type="ORF">BB558_000105</name>
    <name evidence="1" type="ORF">BB558_000324</name>
</gene>